<name>A0ACA9N9K4_9GLOM</name>
<evidence type="ECO:0000313" key="1">
    <source>
        <dbReference type="EMBL" id="CAG8637620.1"/>
    </source>
</evidence>
<dbReference type="Proteomes" id="UP000789525">
    <property type="component" value="Unassembled WGS sequence"/>
</dbReference>
<feature type="non-terminal residue" evidence="1">
    <location>
        <position position="231"/>
    </location>
</feature>
<accession>A0ACA9N9K4</accession>
<comment type="caution">
    <text evidence="1">The sequence shown here is derived from an EMBL/GenBank/DDBJ whole genome shotgun (WGS) entry which is preliminary data.</text>
</comment>
<dbReference type="EMBL" id="CAJVPT010018883">
    <property type="protein sequence ID" value="CAG8637620.1"/>
    <property type="molecule type" value="Genomic_DNA"/>
</dbReference>
<protein>
    <submittedName>
        <fullName evidence="1">15874_t:CDS:1</fullName>
    </submittedName>
</protein>
<proteinExistence type="predicted"/>
<organism evidence="1 2">
    <name type="scientific">Acaulospora colombiana</name>
    <dbReference type="NCBI Taxonomy" id="27376"/>
    <lineage>
        <taxon>Eukaryota</taxon>
        <taxon>Fungi</taxon>
        <taxon>Fungi incertae sedis</taxon>
        <taxon>Mucoromycota</taxon>
        <taxon>Glomeromycotina</taxon>
        <taxon>Glomeromycetes</taxon>
        <taxon>Diversisporales</taxon>
        <taxon>Acaulosporaceae</taxon>
        <taxon>Acaulospora</taxon>
    </lineage>
</organism>
<sequence>QMEYQSIPEATPVEEEYESSICTTQINRPKSENELAFENFLLTHAHDGPPIQVINDVDTQGIPPDFTYVDRYLYGEGGICKGNKCRCLKELNVGKLNYSRETGQVKRGRKVHLAIKRYPEKGWGVIATKRIEANVFITYYYGEIITAAEADLRGSKYDAVGRTYLFDLDFCDDGTNENTKCLYTIDAWRYGNISHFFNHSCDPNLVVYPVMNDNGDIRLHHIAFFSKKVIE</sequence>
<reference evidence="1" key="1">
    <citation type="submission" date="2021-06" db="EMBL/GenBank/DDBJ databases">
        <authorList>
            <person name="Kallberg Y."/>
            <person name="Tangrot J."/>
            <person name="Rosling A."/>
        </authorList>
    </citation>
    <scope>NUCLEOTIDE SEQUENCE</scope>
    <source>
        <strain evidence="1">CL356</strain>
    </source>
</reference>
<evidence type="ECO:0000313" key="2">
    <source>
        <dbReference type="Proteomes" id="UP000789525"/>
    </source>
</evidence>
<feature type="non-terminal residue" evidence="1">
    <location>
        <position position="1"/>
    </location>
</feature>
<keyword evidence="2" id="KW-1185">Reference proteome</keyword>
<gene>
    <name evidence="1" type="ORF">ACOLOM_LOCUS7840</name>
</gene>